<evidence type="ECO:0000313" key="3">
    <source>
        <dbReference type="Proteomes" id="UP000494111"/>
    </source>
</evidence>
<feature type="transmembrane region" description="Helical" evidence="1">
    <location>
        <begin position="155"/>
        <end position="175"/>
    </location>
</feature>
<accession>A0A6S6ZEI1</accession>
<evidence type="ECO:0000256" key="1">
    <source>
        <dbReference type="SAM" id="Phobius"/>
    </source>
</evidence>
<keyword evidence="1" id="KW-1133">Transmembrane helix</keyword>
<feature type="transmembrane region" description="Helical" evidence="1">
    <location>
        <begin position="206"/>
        <end position="224"/>
    </location>
</feature>
<reference evidence="2 3" key="1">
    <citation type="submission" date="2020-04" db="EMBL/GenBank/DDBJ databases">
        <authorList>
            <person name="De Canck E."/>
        </authorList>
    </citation>
    <scope>NUCLEOTIDE SEQUENCE [LARGE SCALE GENOMIC DNA]</scope>
    <source>
        <strain evidence="2 3">LMG 3458</strain>
    </source>
</reference>
<sequence length="486" mass="53337">MHARQSRRYTLVLRHELRLLTRERALWLCGLLFLLLVAYAVFNGLWQTSLRDDAQAALVRADAQARAGQLAQLNRIMDGRETPTPFGNPASPANMGGGLGAHYAVMPSVALAPVALGQTDLFPSQFKVTYQSKVNFIHNNDIENPWHLLSGHFDLAFVVVYLLPLLIFALSYNLLSGEKEDGTLRLLLSQPLALLTLIAGKISLRAAVLLGAAVLLPMAALLLVRPQALHAAGTTLWWALLVGAYALFWFAAVVAVNAFGKSSAANAMILMVGWVLLVLVAPVLLNLAAAFASPAPSRAELATRTRVATALAMRDNAALLSTDYQHMDKPDVLIPHDGRLEITGRPMGQARVERQVDEAMQPELNRFDAQLARQQALVARYSVLSPAAVAYEGITALAGTGQRRHAHFMKQIDAYHQAWKDFFLPRIEAGRAIAPEDFAAMPVFRWQEEDPGIVRAQALRALLQLLAPTVLLLALAGWRLRRYRVV</sequence>
<keyword evidence="1" id="KW-0472">Membrane</keyword>
<feature type="transmembrane region" description="Helical" evidence="1">
    <location>
        <begin position="265"/>
        <end position="288"/>
    </location>
</feature>
<keyword evidence="1" id="KW-0812">Transmembrane</keyword>
<proteinExistence type="predicted"/>
<dbReference type="Proteomes" id="UP000494111">
    <property type="component" value="Unassembled WGS sequence"/>
</dbReference>
<dbReference type="GO" id="GO:0140359">
    <property type="term" value="F:ABC-type transporter activity"/>
    <property type="evidence" value="ECO:0007669"/>
    <property type="project" value="InterPro"/>
</dbReference>
<dbReference type="GO" id="GO:0005886">
    <property type="term" value="C:plasma membrane"/>
    <property type="evidence" value="ECO:0007669"/>
    <property type="project" value="UniProtKB-SubCell"/>
</dbReference>
<feature type="transmembrane region" description="Helical" evidence="1">
    <location>
        <begin position="236"/>
        <end position="259"/>
    </location>
</feature>
<dbReference type="AlphaFoldDB" id="A0A6S6ZEI1"/>
<evidence type="ECO:0000313" key="2">
    <source>
        <dbReference type="EMBL" id="CAB3670495.1"/>
    </source>
</evidence>
<dbReference type="Pfam" id="PF12679">
    <property type="entry name" value="ABC2_membrane_2"/>
    <property type="match status" value="1"/>
</dbReference>
<feature type="transmembrane region" description="Helical" evidence="1">
    <location>
        <begin position="461"/>
        <end position="480"/>
    </location>
</feature>
<dbReference type="RefSeq" id="WP_175191759.1">
    <property type="nucleotide sequence ID" value="NZ_CADIJO010000003.1"/>
</dbReference>
<protein>
    <submittedName>
        <fullName evidence="2">Uncharacterized protein</fullName>
    </submittedName>
</protein>
<feature type="transmembrane region" description="Helical" evidence="1">
    <location>
        <begin position="25"/>
        <end position="42"/>
    </location>
</feature>
<gene>
    <name evidence="2" type="ORF">LMG3458_01065</name>
</gene>
<name>A0A6S6ZEI1_9BURK</name>
<dbReference type="PANTHER" id="PTHR43471:SF14">
    <property type="entry name" value="ABC-2 TYPE TRANSPORT SYSTEM PERMEASE PROTEIN"/>
    <property type="match status" value="1"/>
</dbReference>
<dbReference type="EMBL" id="CADIJO010000003">
    <property type="protein sequence ID" value="CAB3670495.1"/>
    <property type="molecule type" value="Genomic_DNA"/>
</dbReference>
<organism evidence="2 3">
    <name type="scientific">Achromobacter deleyi</name>
    <dbReference type="NCBI Taxonomy" id="1353891"/>
    <lineage>
        <taxon>Bacteria</taxon>
        <taxon>Pseudomonadati</taxon>
        <taxon>Pseudomonadota</taxon>
        <taxon>Betaproteobacteria</taxon>
        <taxon>Burkholderiales</taxon>
        <taxon>Alcaligenaceae</taxon>
        <taxon>Achromobacter</taxon>
    </lineage>
</organism>
<dbReference type="PANTHER" id="PTHR43471">
    <property type="entry name" value="ABC TRANSPORTER PERMEASE"/>
    <property type="match status" value="1"/>
</dbReference>